<dbReference type="EMBL" id="CBXE010000372">
    <property type="protein sequence ID" value="CDL86679.1"/>
    <property type="molecule type" value="Genomic_DNA"/>
</dbReference>
<accession>W1J7G7</accession>
<name>W1J7G7_9GAMM</name>
<dbReference type="AlphaFoldDB" id="W1J7G7"/>
<organism evidence="2 3">
    <name type="scientific">Xenorhabdus cabanillasii JM26</name>
    <dbReference type="NCBI Taxonomy" id="1427517"/>
    <lineage>
        <taxon>Bacteria</taxon>
        <taxon>Pseudomonadati</taxon>
        <taxon>Pseudomonadota</taxon>
        <taxon>Gammaproteobacteria</taxon>
        <taxon>Enterobacterales</taxon>
        <taxon>Morganellaceae</taxon>
        <taxon>Xenorhabdus</taxon>
    </lineage>
</organism>
<gene>
    <name evidence="2" type="ORF">XCR1_4330003</name>
</gene>
<comment type="caution">
    <text evidence="2">The sequence shown here is derived from an EMBL/GenBank/DDBJ whole genome shotgun (WGS) entry which is preliminary data.</text>
</comment>
<reference evidence="2 3" key="1">
    <citation type="submission" date="2013-11" db="EMBL/GenBank/DDBJ databases">
        <title>Draft genome sequence and annotation of the entomopathogenic bacterium, Xenorhabdus cabanillasi strain JM26.</title>
        <authorList>
            <person name="Gualtieri M."/>
            <person name="Ogier J.C."/>
            <person name="Pages S."/>
            <person name="Givaudan A."/>
            <person name="Gaudriault S."/>
        </authorList>
    </citation>
    <scope>NUCLEOTIDE SEQUENCE [LARGE SCALE GENOMIC DNA]</scope>
    <source>
        <strain evidence="2 3">JM26</strain>
    </source>
</reference>
<evidence type="ECO:0000313" key="3">
    <source>
        <dbReference type="Proteomes" id="UP000019197"/>
    </source>
</evidence>
<keyword evidence="1" id="KW-0472">Membrane</keyword>
<dbReference type="OrthoDB" id="6637434at2"/>
<dbReference type="RefSeq" id="WP_051502590.1">
    <property type="nucleotide sequence ID" value="NZ_CAWLVK010000372.1"/>
</dbReference>
<evidence type="ECO:0000313" key="2">
    <source>
        <dbReference type="EMBL" id="CDL86679.1"/>
    </source>
</evidence>
<proteinExistence type="predicted"/>
<protein>
    <recommendedName>
        <fullName evidence="4">DUF3742 family protein</fullName>
    </recommendedName>
</protein>
<keyword evidence="1" id="KW-0812">Transmembrane</keyword>
<evidence type="ECO:0008006" key="4">
    <source>
        <dbReference type="Google" id="ProtNLM"/>
    </source>
</evidence>
<dbReference type="Proteomes" id="UP000019197">
    <property type="component" value="Unassembled WGS sequence"/>
</dbReference>
<keyword evidence="1" id="KW-1133">Transmembrane helix</keyword>
<feature type="transmembrane region" description="Helical" evidence="1">
    <location>
        <begin position="55"/>
        <end position="86"/>
    </location>
</feature>
<sequence>MRKKTKSASRGEQWGINASHFCKWFFKKLKAWDATAVKKAKSLNIPGWLGHVPAILLFLLVITIIIFSIFITVSVIIVSFIIVNILSNTANMAPWKHGHYDLDGYHYPDGSIDQSDR</sequence>
<evidence type="ECO:0000256" key="1">
    <source>
        <dbReference type="SAM" id="Phobius"/>
    </source>
</evidence>